<dbReference type="Proteomes" id="UP001066276">
    <property type="component" value="Chromosome 5"/>
</dbReference>
<protein>
    <submittedName>
        <fullName evidence="2">Uncharacterized protein</fullName>
    </submittedName>
</protein>
<reference evidence="2" key="1">
    <citation type="journal article" date="2022" name="bioRxiv">
        <title>Sequencing and chromosome-scale assembly of the giantPleurodeles waltlgenome.</title>
        <authorList>
            <person name="Brown T."/>
            <person name="Elewa A."/>
            <person name="Iarovenko S."/>
            <person name="Subramanian E."/>
            <person name="Araus A.J."/>
            <person name="Petzold A."/>
            <person name="Susuki M."/>
            <person name="Suzuki K.-i.T."/>
            <person name="Hayashi T."/>
            <person name="Toyoda A."/>
            <person name="Oliveira C."/>
            <person name="Osipova E."/>
            <person name="Leigh N.D."/>
            <person name="Simon A."/>
            <person name="Yun M.H."/>
        </authorList>
    </citation>
    <scope>NUCLEOTIDE SEQUENCE</scope>
    <source>
        <strain evidence="2">20211129_DDA</strain>
        <tissue evidence="2">Liver</tissue>
    </source>
</reference>
<evidence type="ECO:0000313" key="3">
    <source>
        <dbReference type="Proteomes" id="UP001066276"/>
    </source>
</evidence>
<evidence type="ECO:0000313" key="2">
    <source>
        <dbReference type="EMBL" id="KAJ1152855.1"/>
    </source>
</evidence>
<comment type="caution">
    <text evidence="2">The sequence shown here is derived from an EMBL/GenBank/DDBJ whole genome shotgun (WGS) entry which is preliminary data.</text>
</comment>
<feature type="compositionally biased region" description="Polar residues" evidence="1">
    <location>
        <begin position="52"/>
        <end position="63"/>
    </location>
</feature>
<feature type="region of interest" description="Disordered" evidence="1">
    <location>
        <begin position="1"/>
        <end position="111"/>
    </location>
</feature>
<gene>
    <name evidence="2" type="ORF">NDU88_005629</name>
</gene>
<evidence type="ECO:0000256" key="1">
    <source>
        <dbReference type="SAM" id="MobiDB-lite"/>
    </source>
</evidence>
<dbReference type="EMBL" id="JANPWB010000009">
    <property type="protein sequence ID" value="KAJ1152855.1"/>
    <property type="molecule type" value="Genomic_DNA"/>
</dbReference>
<name>A0AAV7RPR5_PLEWA</name>
<proteinExistence type="predicted"/>
<organism evidence="2 3">
    <name type="scientific">Pleurodeles waltl</name>
    <name type="common">Iberian ribbed newt</name>
    <dbReference type="NCBI Taxonomy" id="8319"/>
    <lineage>
        <taxon>Eukaryota</taxon>
        <taxon>Metazoa</taxon>
        <taxon>Chordata</taxon>
        <taxon>Craniata</taxon>
        <taxon>Vertebrata</taxon>
        <taxon>Euteleostomi</taxon>
        <taxon>Amphibia</taxon>
        <taxon>Batrachia</taxon>
        <taxon>Caudata</taxon>
        <taxon>Salamandroidea</taxon>
        <taxon>Salamandridae</taxon>
        <taxon>Pleurodelinae</taxon>
        <taxon>Pleurodeles</taxon>
    </lineage>
</organism>
<dbReference type="AlphaFoldDB" id="A0AAV7RPR5"/>
<keyword evidence="3" id="KW-1185">Reference proteome</keyword>
<sequence>MTPDFRVPAEQNVDDGLHKEEEIEDGTEDARRTEEETDAEGQRGEGGAGNSDVPNQKTGPMRTNHSEETRNHRHAPGGTWLNKKDQPTYRSQSFESTDKEASVLSVDPARSKTSCLNQLRLRQRVYCIQER</sequence>
<accession>A0AAV7RPR5</accession>